<dbReference type="EMBL" id="FQUF01000018">
    <property type="protein sequence ID" value="SHE87058.1"/>
    <property type="molecule type" value="Genomic_DNA"/>
</dbReference>
<protein>
    <recommendedName>
        <fullName evidence="1">IstB-like ATP-binding domain-containing protein</fullName>
    </recommendedName>
</protein>
<gene>
    <name evidence="2" type="ORF">SAMN02745249_01325</name>
</gene>
<proteinExistence type="predicted"/>
<organism evidence="2 3">
    <name type="scientific">Atopostipes suicloacalis DSM 15692</name>
    <dbReference type="NCBI Taxonomy" id="1121025"/>
    <lineage>
        <taxon>Bacteria</taxon>
        <taxon>Bacillati</taxon>
        <taxon>Bacillota</taxon>
        <taxon>Bacilli</taxon>
        <taxon>Lactobacillales</taxon>
        <taxon>Carnobacteriaceae</taxon>
        <taxon>Atopostipes</taxon>
    </lineage>
</organism>
<dbReference type="GO" id="GO:0005524">
    <property type="term" value="F:ATP binding"/>
    <property type="evidence" value="ECO:0007669"/>
    <property type="project" value="InterPro"/>
</dbReference>
<dbReference type="InterPro" id="IPR002611">
    <property type="entry name" value="IstB_ATP-bd"/>
</dbReference>
<accession>A0A1M4X0M8</accession>
<evidence type="ECO:0000259" key="1">
    <source>
        <dbReference type="Pfam" id="PF01695"/>
    </source>
</evidence>
<dbReference type="AlphaFoldDB" id="A0A1M4X0M8"/>
<dbReference type="Proteomes" id="UP000184128">
    <property type="component" value="Unassembled WGS sequence"/>
</dbReference>
<name>A0A1M4X0M8_9LACT</name>
<evidence type="ECO:0000313" key="3">
    <source>
        <dbReference type="Proteomes" id="UP000184128"/>
    </source>
</evidence>
<dbReference type="STRING" id="1121025.SAMN02745249_01325"/>
<sequence>MSNGLEELQHAFKQLRLSEVSTELPVLMPEAEQRSWTYYELLNHLLKYELTKREEKNKARCLKWAKFPYQKTLEDYNLNEQTSITERKMRQLKEMN</sequence>
<reference evidence="3" key="1">
    <citation type="submission" date="2016-11" db="EMBL/GenBank/DDBJ databases">
        <authorList>
            <person name="Varghese N."/>
            <person name="Submissions S."/>
        </authorList>
    </citation>
    <scope>NUCLEOTIDE SEQUENCE [LARGE SCALE GENOMIC DNA]</scope>
    <source>
        <strain evidence="3">DSM 15692</strain>
    </source>
</reference>
<keyword evidence="3" id="KW-1185">Reference proteome</keyword>
<feature type="domain" description="IstB-like ATP-binding" evidence="1">
    <location>
        <begin position="12"/>
        <end position="94"/>
    </location>
</feature>
<dbReference type="Pfam" id="PF01695">
    <property type="entry name" value="IstB_IS21"/>
    <property type="match status" value="1"/>
</dbReference>
<evidence type="ECO:0000313" key="2">
    <source>
        <dbReference type="EMBL" id="SHE87058.1"/>
    </source>
</evidence>